<dbReference type="PANTHER" id="PTHR42791:SF1">
    <property type="entry name" value="N-ACETYLTRANSFERASE DOMAIN-CONTAINING PROTEIN"/>
    <property type="match status" value="1"/>
</dbReference>
<dbReference type="Pfam" id="PF00583">
    <property type="entry name" value="Acetyltransf_1"/>
    <property type="match status" value="1"/>
</dbReference>
<reference evidence="2" key="1">
    <citation type="submission" date="2018-10" db="EMBL/GenBank/DDBJ databases">
        <title>Fifty Aureobasidium pullulans genomes reveal a recombining polyextremotolerant generalist.</title>
        <authorList>
            <person name="Gostincar C."/>
            <person name="Turk M."/>
            <person name="Zajc J."/>
            <person name="Gunde-Cimerman N."/>
        </authorList>
    </citation>
    <scope>NUCLEOTIDE SEQUENCE [LARGE SCALE GENOMIC DNA]</scope>
    <source>
        <strain evidence="2">EXF-10085</strain>
    </source>
</reference>
<proteinExistence type="predicted"/>
<name>A0A4S9C810_AURPU</name>
<dbReference type="Gene3D" id="3.40.630.30">
    <property type="match status" value="1"/>
</dbReference>
<dbReference type="InterPro" id="IPR016181">
    <property type="entry name" value="Acyl_CoA_acyltransferase"/>
</dbReference>
<dbReference type="PANTHER" id="PTHR42791">
    <property type="entry name" value="GNAT FAMILY ACETYLTRANSFERASE"/>
    <property type="match status" value="1"/>
</dbReference>
<feature type="domain" description="N-acetyltransferase" evidence="1">
    <location>
        <begin position="53"/>
        <end position="195"/>
    </location>
</feature>
<evidence type="ECO:0000313" key="2">
    <source>
        <dbReference type="EMBL" id="THX02675.1"/>
    </source>
</evidence>
<accession>A0A4S9C810</accession>
<dbReference type="EMBL" id="QZAS01000037">
    <property type="protein sequence ID" value="THX02675.1"/>
    <property type="molecule type" value="Genomic_DNA"/>
</dbReference>
<dbReference type="InterPro" id="IPR052523">
    <property type="entry name" value="Trichothecene_AcTrans"/>
</dbReference>
<evidence type="ECO:0000259" key="1">
    <source>
        <dbReference type="Pfam" id="PF00583"/>
    </source>
</evidence>
<sequence>MHYQLSEVSISDAEALVRQCQFPAMRQDPLRKIMFPKSNGEKEEEEEEEEIKWTIEGLEESLENKSCYFRQVTYGSDCVGFAVWTLEPSGDRATRRQKSKPTPLKKRESWNPAGLDVEAWNQVSMRLREERQRVLLLDQQKIWRLNTISVAPEHQGNGVGSMLVRWGCDMADKDVLNCFVMASPGGLALYDKFDFLVTGETKKADGVCWIAVVD</sequence>
<dbReference type="SUPFAM" id="SSF55729">
    <property type="entry name" value="Acyl-CoA N-acyltransferases (Nat)"/>
    <property type="match status" value="1"/>
</dbReference>
<comment type="caution">
    <text evidence="2">The sequence shown here is derived from an EMBL/GenBank/DDBJ whole genome shotgun (WGS) entry which is preliminary data.</text>
</comment>
<gene>
    <name evidence="2" type="ORF">D6D13_08133</name>
</gene>
<dbReference type="AlphaFoldDB" id="A0A4S9C810"/>
<dbReference type="InterPro" id="IPR000182">
    <property type="entry name" value="GNAT_dom"/>
</dbReference>
<organism evidence="2">
    <name type="scientific">Aureobasidium pullulans</name>
    <name type="common">Black yeast</name>
    <name type="synonym">Pullularia pullulans</name>
    <dbReference type="NCBI Taxonomy" id="5580"/>
    <lineage>
        <taxon>Eukaryota</taxon>
        <taxon>Fungi</taxon>
        <taxon>Dikarya</taxon>
        <taxon>Ascomycota</taxon>
        <taxon>Pezizomycotina</taxon>
        <taxon>Dothideomycetes</taxon>
        <taxon>Dothideomycetidae</taxon>
        <taxon>Dothideales</taxon>
        <taxon>Saccotheciaceae</taxon>
        <taxon>Aureobasidium</taxon>
    </lineage>
</organism>
<dbReference type="GO" id="GO:0016747">
    <property type="term" value="F:acyltransferase activity, transferring groups other than amino-acyl groups"/>
    <property type="evidence" value="ECO:0007669"/>
    <property type="project" value="InterPro"/>
</dbReference>
<dbReference type="CDD" id="cd04301">
    <property type="entry name" value="NAT_SF"/>
    <property type="match status" value="1"/>
</dbReference>
<protein>
    <recommendedName>
        <fullName evidence="1">N-acetyltransferase domain-containing protein</fullName>
    </recommendedName>
</protein>